<organism evidence="1 2">
    <name type="scientific">Protea cynaroides</name>
    <dbReference type="NCBI Taxonomy" id="273540"/>
    <lineage>
        <taxon>Eukaryota</taxon>
        <taxon>Viridiplantae</taxon>
        <taxon>Streptophyta</taxon>
        <taxon>Embryophyta</taxon>
        <taxon>Tracheophyta</taxon>
        <taxon>Spermatophyta</taxon>
        <taxon>Magnoliopsida</taxon>
        <taxon>Proteales</taxon>
        <taxon>Proteaceae</taxon>
        <taxon>Protea</taxon>
    </lineage>
</organism>
<reference evidence="1" key="1">
    <citation type="journal article" date="2023" name="Plant J.">
        <title>The genome of the king protea, Protea cynaroides.</title>
        <authorList>
            <person name="Chang J."/>
            <person name="Duong T.A."/>
            <person name="Schoeman C."/>
            <person name="Ma X."/>
            <person name="Roodt D."/>
            <person name="Barker N."/>
            <person name="Li Z."/>
            <person name="Van de Peer Y."/>
            <person name="Mizrachi E."/>
        </authorList>
    </citation>
    <scope>NUCLEOTIDE SEQUENCE</scope>
    <source>
        <tissue evidence="1">Young leaves</tissue>
    </source>
</reference>
<gene>
    <name evidence="1" type="ORF">NE237_025458</name>
</gene>
<name>A0A9Q0H6A2_9MAGN</name>
<protein>
    <submittedName>
        <fullName evidence="1">Uncharacterized protein</fullName>
    </submittedName>
</protein>
<proteinExistence type="predicted"/>
<evidence type="ECO:0000313" key="1">
    <source>
        <dbReference type="EMBL" id="KAJ4958347.1"/>
    </source>
</evidence>
<accession>A0A9Q0H6A2</accession>
<comment type="caution">
    <text evidence="1">The sequence shown here is derived from an EMBL/GenBank/DDBJ whole genome shotgun (WGS) entry which is preliminary data.</text>
</comment>
<dbReference type="EMBL" id="JAMYWD010000010">
    <property type="protein sequence ID" value="KAJ4958347.1"/>
    <property type="molecule type" value="Genomic_DNA"/>
</dbReference>
<sequence length="199" mass="22320">MDLKKWRTTTVYFTINGSFDYSQPIKFFSLASTFMTRSYIIAMSAVQIHREVLWVYATSIQLCMSHKLKLERIGCQRLKGLHHSLGDSAVDYFMKTTTEETKTQMLTSCDGMSPLMLVVGMPAYFRSGLCEPALPCIAEPSSEGVFDFRVCFFMDIVAYMAYMCAQLTRGIPPNTSLVGTDAEGLVLHLLVVCESNLLS</sequence>
<keyword evidence="2" id="KW-1185">Reference proteome</keyword>
<dbReference type="Proteomes" id="UP001141806">
    <property type="component" value="Unassembled WGS sequence"/>
</dbReference>
<dbReference type="AlphaFoldDB" id="A0A9Q0H6A2"/>
<evidence type="ECO:0000313" key="2">
    <source>
        <dbReference type="Proteomes" id="UP001141806"/>
    </source>
</evidence>